<dbReference type="EMBL" id="FOMS01000017">
    <property type="protein sequence ID" value="SFE81976.1"/>
    <property type="molecule type" value="Genomic_DNA"/>
</dbReference>
<protein>
    <submittedName>
        <fullName evidence="2">Uncharacterized protein</fullName>
    </submittedName>
</protein>
<proteinExistence type="predicted"/>
<keyword evidence="3" id="KW-1185">Reference proteome</keyword>
<evidence type="ECO:0000313" key="3">
    <source>
        <dbReference type="Proteomes" id="UP000325289"/>
    </source>
</evidence>
<evidence type="ECO:0000313" key="2">
    <source>
        <dbReference type="EMBL" id="SFE81976.1"/>
    </source>
</evidence>
<organism evidence="2 3">
    <name type="scientific">Roseivivax sediminis</name>
    <dbReference type="NCBI Taxonomy" id="936889"/>
    <lineage>
        <taxon>Bacteria</taxon>
        <taxon>Pseudomonadati</taxon>
        <taxon>Pseudomonadota</taxon>
        <taxon>Alphaproteobacteria</taxon>
        <taxon>Rhodobacterales</taxon>
        <taxon>Roseobacteraceae</taxon>
        <taxon>Roseivivax</taxon>
    </lineage>
</organism>
<dbReference type="Proteomes" id="UP000325289">
    <property type="component" value="Unassembled WGS sequence"/>
</dbReference>
<gene>
    <name evidence="2" type="ORF">SAMN04515678_11779</name>
</gene>
<feature type="region of interest" description="Disordered" evidence="1">
    <location>
        <begin position="286"/>
        <end position="310"/>
    </location>
</feature>
<dbReference type="OrthoDB" id="7848073at2"/>
<sequence length="765" mass="85772">MTHSQPTLSLADLRMRIENGTLPSTGSASILAFLDLARSAMGPETFHDPGVLASHASFSVSFPPFPDDDLATAFGDAALYGRCRESLLRHARLAGVWPHEDPYTLLNQLARERRLPSVNRKLMEEIFPGTTLRDVTRELAIAADRDLRDRKRNAFRNSFSTIDKLRNDPRVVAAGILRPEKAGPFPAYRDGDKHRIELPAVLAAVRRRLPVGHALHARRAFELAVDFGLLTEDGPKPGWSLSLEDATRYHVAVSQQISANTAALYLRTLLSLLRCAEPAAVSEDITPDRVRRPERHNAPAEPRKRKTDRKPVVLPSALEAEVEAFAKDRSASSRRVKDLRRVLRDLLDAGIDIDSPTCLQDSVAFFETRVEERADLTLRHYRTVLRTFLAHTHRLSFWEGIISRAKGTIASGNDMQGLLLVRKYAECAKPPIPPDKIDVDVARDFLLKAQAVRDVPKCLAGLAALDVLRKEYPELLPGPAIGDQHDWLRHRPGDMPTALENSLRSIAEAAGYGAFGVKELITAARTLVDLTSDKTVFEAQIDIIPWRNLIAAAAGSHPREMLHYRAPLQRLADRVSRVWMPGWQNLQARLVEAGIPRAENPVDTIMEVAGKSGLEPWQLDREWAWIHERSLRPDLRRKWVRAVDNFDALRTVSNIAADNLLPSEKLGPMPKTGNRLKNAHFPLPRRFEAALQGETKQVLEAAHFVWRCLREFGDHSCGDDPSTGMLVSDEVLERIIREQPFMTPASARLHVARIRDWRESRPGAF</sequence>
<evidence type="ECO:0000256" key="1">
    <source>
        <dbReference type="SAM" id="MobiDB-lite"/>
    </source>
</evidence>
<dbReference type="RefSeq" id="WP_149758421.1">
    <property type="nucleotide sequence ID" value="NZ_FOMS01000017.1"/>
</dbReference>
<dbReference type="AlphaFoldDB" id="A0A1I2DNA4"/>
<reference evidence="2 3" key="1">
    <citation type="submission" date="2016-10" db="EMBL/GenBank/DDBJ databases">
        <authorList>
            <person name="Varghese N."/>
            <person name="Submissions S."/>
        </authorList>
    </citation>
    <scope>NUCLEOTIDE SEQUENCE [LARGE SCALE GENOMIC DNA]</scope>
    <source>
        <strain evidence="3">YIM D21,KCTC 23444,ACCC 10710</strain>
    </source>
</reference>
<feature type="compositionally biased region" description="Basic and acidic residues" evidence="1">
    <location>
        <begin position="286"/>
        <end position="302"/>
    </location>
</feature>
<accession>A0A1I2DNA4</accession>
<name>A0A1I2DNA4_9RHOB</name>